<dbReference type="Pfam" id="PF13091">
    <property type="entry name" value="PLDc_2"/>
    <property type="match status" value="1"/>
</dbReference>
<protein>
    <recommendedName>
        <fullName evidence="12">Cardiolipin synthase</fullName>
        <ecNumber evidence="12">2.7.8.-</ecNumber>
    </recommendedName>
</protein>
<organism evidence="15 16">
    <name type="scientific">Sphaerochaeta halotolerans</name>
    <dbReference type="NCBI Taxonomy" id="2293840"/>
    <lineage>
        <taxon>Bacteria</taxon>
        <taxon>Pseudomonadati</taxon>
        <taxon>Spirochaetota</taxon>
        <taxon>Spirochaetia</taxon>
        <taxon>Spirochaetales</taxon>
        <taxon>Sphaerochaetaceae</taxon>
        <taxon>Sphaerochaeta</taxon>
    </lineage>
</organism>
<comment type="caution">
    <text evidence="15">The sequence shown here is derived from an EMBL/GenBank/DDBJ whole genome shotgun (WGS) entry which is preliminary data.</text>
</comment>
<proteinExistence type="predicted"/>
<dbReference type="InterPro" id="IPR001736">
    <property type="entry name" value="PLipase_D/transphosphatidylase"/>
</dbReference>
<dbReference type="GO" id="GO:0032049">
    <property type="term" value="P:cardiolipin biosynthetic process"/>
    <property type="evidence" value="ECO:0007669"/>
    <property type="project" value="UniProtKB-UniRule"/>
</dbReference>
<evidence type="ECO:0000256" key="7">
    <source>
        <dbReference type="ARBA" id="ARBA00022989"/>
    </source>
</evidence>
<evidence type="ECO:0000256" key="2">
    <source>
        <dbReference type="ARBA" id="ARBA00022475"/>
    </source>
</evidence>
<keyword evidence="2" id="KW-1003">Cell membrane</keyword>
<dbReference type="Pfam" id="PF13396">
    <property type="entry name" value="PLDc_N"/>
    <property type="match status" value="1"/>
</dbReference>
<accession>A0A372MH09</accession>
<reference evidence="16" key="1">
    <citation type="submission" date="2018-08" db="EMBL/GenBank/DDBJ databases">
        <authorList>
            <person name="Grouzdev D.S."/>
            <person name="Krutkina M.S."/>
        </authorList>
    </citation>
    <scope>NUCLEOTIDE SEQUENCE [LARGE SCALE GENOMIC DNA]</scope>
    <source>
        <strain evidence="16">4-11</strain>
    </source>
</reference>
<dbReference type="EC" id="2.7.8.-" evidence="12"/>
<dbReference type="Gene3D" id="3.30.870.10">
    <property type="entry name" value="Endonuclease Chain A"/>
    <property type="match status" value="2"/>
</dbReference>
<dbReference type="PANTHER" id="PTHR21248:SF22">
    <property type="entry name" value="PHOSPHOLIPASE D"/>
    <property type="match status" value="1"/>
</dbReference>
<dbReference type="InterPro" id="IPR027379">
    <property type="entry name" value="CLS_N"/>
</dbReference>
<dbReference type="SUPFAM" id="SSF56024">
    <property type="entry name" value="Phospholipase D/nuclease"/>
    <property type="match status" value="2"/>
</dbReference>
<name>A0A372MH09_9SPIR</name>
<feature type="domain" description="PLD phosphodiesterase" evidence="14">
    <location>
        <begin position="248"/>
        <end position="275"/>
    </location>
</feature>
<evidence type="ECO:0000256" key="6">
    <source>
        <dbReference type="ARBA" id="ARBA00022737"/>
    </source>
</evidence>
<evidence type="ECO:0000259" key="14">
    <source>
        <dbReference type="PROSITE" id="PS50035"/>
    </source>
</evidence>
<evidence type="ECO:0000256" key="3">
    <source>
        <dbReference type="ARBA" id="ARBA00022516"/>
    </source>
</evidence>
<feature type="transmembrane region" description="Helical" evidence="13">
    <location>
        <begin position="66"/>
        <end position="86"/>
    </location>
</feature>
<feature type="transmembrane region" description="Helical" evidence="13">
    <location>
        <begin position="12"/>
        <end position="33"/>
    </location>
</feature>
<keyword evidence="5 13" id="KW-0812">Transmembrane</keyword>
<evidence type="ECO:0000256" key="1">
    <source>
        <dbReference type="ARBA" id="ARBA00004651"/>
    </source>
</evidence>
<dbReference type="GO" id="GO:0005886">
    <property type="term" value="C:plasma membrane"/>
    <property type="evidence" value="ECO:0007669"/>
    <property type="project" value="UniProtKB-SubCell"/>
</dbReference>
<dbReference type="Pfam" id="PF00614">
    <property type="entry name" value="PLDc"/>
    <property type="match status" value="1"/>
</dbReference>
<keyword evidence="16" id="KW-1185">Reference proteome</keyword>
<keyword evidence="11" id="KW-1208">Phospholipid metabolism</keyword>
<evidence type="ECO:0000256" key="13">
    <source>
        <dbReference type="SAM" id="Phobius"/>
    </source>
</evidence>
<dbReference type="NCBIfam" id="TIGR04265">
    <property type="entry name" value="bac_cardiolipin"/>
    <property type="match status" value="1"/>
</dbReference>
<sequence>MFRKLLKFFTGRLFISLVLISLQIAIGINIIGFAQNDTLWIRILSGLSIMMALVVVVRDLNPAYKIGWMLIFMTIPVYGGLFYVLFGTRGLNARLRARLEELEKLNQRGMEGGAYSNLLPMKALSAYSRTLARQAQYIANISSYPVWGNTEVEYFESGEDWVQDVLLELKKAKTFIFLEFFIIGEGEIWDSVLAVLLEKCMQGVRVCLMYDDVGSILDIPNHYDRKLRSLGLEVVAFNPLKAHLNSRSNSRDHRKVLVIDGNVGYTGGMNLADEYANRKIKFGHWKDTAVKLRGDAVWSLSQMFLQLWAFSIGQPMDYYAYRPTITCKTDGFVQPFADNPLDNENVAENAYIQIISMAKKYVWITTPYLILDNEMLTALKIAAQSGVDVRIITPHKPDKWYVFAVTRENYRPLLESGVKIYEYIPGFLHAKMFVSDDRVAIIGTINMDYRSFYLHFENGVAFYGSSVVQKVHTDIRNTLDVSRRITMDFVKNRSWIKKFTGMVLKLAAPLL</sequence>
<dbReference type="SMART" id="SM00155">
    <property type="entry name" value="PLDc"/>
    <property type="match status" value="2"/>
</dbReference>
<dbReference type="InterPro" id="IPR022924">
    <property type="entry name" value="Cardiolipin_synthase"/>
</dbReference>
<keyword evidence="9 13" id="KW-0472">Membrane</keyword>
<dbReference type="InterPro" id="IPR025202">
    <property type="entry name" value="PLD-like_dom"/>
</dbReference>
<evidence type="ECO:0000313" key="16">
    <source>
        <dbReference type="Proteomes" id="UP000264002"/>
    </source>
</evidence>
<evidence type="ECO:0000256" key="9">
    <source>
        <dbReference type="ARBA" id="ARBA00023136"/>
    </source>
</evidence>
<evidence type="ECO:0000256" key="10">
    <source>
        <dbReference type="ARBA" id="ARBA00023209"/>
    </source>
</evidence>
<dbReference type="RefSeq" id="WP_117330428.1">
    <property type="nucleotide sequence ID" value="NZ_QUWK01000007.1"/>
</dbReference>
<evidence type="ECO:0000256" key="11">
    <source>
        <dbReference type="ARBA" id="ARBA00023264"/>
    </source>
</evidence>
<dbReference type="AlphaFoldDB" id="A0A372MH09"/>
<dbReference type="PANTHER" id="PTHR21248">
    <property type="entry name" value="CARDIOLIPIN SYNTHASE"/>
    <property type="match status" value="1"/>
</dbReference>
<dbReference type="GO" id="GO:0008808">
    <property type="term" value="F:cardiolipin synthase activity"/>
    <property type="evidence" value="ECO:0007669"/>
    <property type="project" value="UniProtKB-UniRule"/>
</dbReference>
<evidence type="ECO:0000256" key="4">
    <source>
        <dbReference type="ARBA" id="ARBA00022679"/>
    </source>
</evidence>
<feature type="domain" description="PLD phosphodiesterase" evidence="14">
    <location>
        <begin position="424"/>
        <end position="451"/>
    </location>
</feature>
<dbReference type="Proteomes" id="UP000264002">
    <property type="component" value="Unassembled WGS sequence"/>
</dbReference>
<keyword evidence="4" id="KW-0808">Transferase</keyword>
<keyword evidence="6" id="KW-0677">Repeat</keyword>
<keyword evidence="3" id="KW-0444">Lipid biosynthesis</keyword>
<dbReference type="EMBL" id="QUWK01000007">
    <property type="protein sequence ID" value="RFU94733.1"/>
    <property type="molecule type" value="Genomic_DNA"/>
</dbReference>
<evidence type="ECO:0000256" key="12">
    <source>
        <dbReference type="NCBIfam" id="TIGR04265"/>
    </source>
</evidence>
<dbReference type="PROSITE" id="PS50035">
    <property type="entry name" value="PLD"/>
    <property type="match status" value="2"/>
</dbReference>
<comment type="subcellular location">
    <subcellularLocation>
        <location evidence="1">Cell membrane</location>
        <topology evidence="1">Multi-pass membrane protein</topology>
    </subcellularLocation>
</comment>
<dbReference type="CDD" id="cd09160">
    <property type="entry name" value="PLDc_SMU_988_like_2"/>
    <property type="match status" value="1"/>
</dbReference>
<feature type="transmembrane region" description="Helical" evidence="13">
    <location>
        <begin position="39"/>
        <end position="57"/>
    </location>
</feature>
<keyword evidence="7 13" id="KW-1133">Transmembrane helix</keyword>
<keyword evidence="8" id="KW-0443">Lipid metabolism</keyword>
<gene>
    <name evidence="15" type="primary">cls</name>
    <name evidence="15" type="ORF">DYP60_07700</name>
</gene>
<evidence type="ECO:0000256" key="5">
    <source>
        <dbReference type="ARBA" id="ARBA00022692"/>
    </source>
</evidence>
<evidence type="ECO:0000313" key="15">
    <source>
        <dbReference type="EMBL" id="RFU94733.1"/>
    </source>
</evidence>
<reference evidence="15 16" key="2">
    <citation type="submission" date="2018-09" db="EMBL/GenBank/DDBJ databases">
        <title>Genome of Sphaerochaeta halotolerans strain 4-11.</title>
        <authorList>
            <person name="Nazina T.N."/>
            <person name="Sokolova D.S."/>
        </authorList>
    </citation>
    <scope>NUCLEOTIDE SEQUENCE [LARGE SCALE GENOMIC DNA]</scope>
    <source>
        <strain evidence="15 16">4-11</strain>
    </source>
</reference>
<dbReference type="CDD" id="cd09154">
    <property type="entry name" value="PLDc_SMU_988_like_1"/>
    <property type="match status" value="1"/>
</dbReference>
<evidence type="ECO:0000256" key="8">
    <source>
        <dbReference type="ARBA" id="ARBA00023098"/>
    </source>
</evidence>
<keyword evidence="10" id="KW-0594">Phospholipid biosynthesis</keyword>